<gene>
    <name evidence="2" type="ORF">GCM10023336_14230</name>
</gene>
<feature type="compositionally biased region" description="Polar residues" evidence="1">
    <location>
        <begin position="55"/>
        <end position="68"/>
    </location>
</feature>
<organism evidence="2 3">
    <name type="scientific">Streptomyces similanensis</name>
    <dbReference type="NCBI Taxonomy" id="1274988"/>
    <lineage>
        <taxon>Bacteria</taxon>
        <taxon>Bacillati</taxon>
        <taxon>Actinomycetota</taxon>
        <taxon>Actinomycetes</taxon>
        <taxon>Kitasatosporales</taxon>
        <taxon>Streptomycetaceae</taxon>
        <taxon>Streptomyces</taxon>
    </lineage>
</organism>
<feature type="region of interest" description="Disordered" evidence="1">
    <location>
        <begin position="51"/>
        <end position="72"/>
    </location>
</feature>
<evidence type="ECO:0000256" key="1">
    <source>
        <dbReference type="SAM" id="MobiDB-lite"/>
    </source>
</evidence>
<reference evidence="3" key="1">
    <citation type="journal article" date="2019" name="Int. J. Syst. Evol. Microbiol.">
        <title>The Global Catalogue of Microorganisms (GCM) 10K type strain sequencing project: providing services to taxonomists for standard genome sequencing and annotation.</title>
        <authorList>
            <consortium name="The Broad Institute Genomics Platform"/>
            <consortium name="The Broad Institute Genome Sequencing Center for Infectious Disease"/>
            <person name="Wu L."/>
            <person name="Ma J."/>
        </authorList>
    </citation>
    <scope>NUCLEOTIDE SEQUENCE [LARGE SCALE GENOMIC DNA]</scope>
    <source>
        <strain evidence="3">JCM 18410</strain>
    </source>
</reference>
<dbReference type="Proteomes" id="UP001500124">
    <property type="component" value="Unassembled WGS sequence"/>
</dbReference>
<name>A0ABP9K1X1_9ACTN</name>
<evidence type="ECO:0000313" key="3">
    <source>
        <dbReference type="Proteomes" id="UP001500124"/>
    </source>
</evidence>
<evidence type="ECO:0000313" key="2">
    <source>
        <dbReference type="EMBL" id="GAA5048263.1"/>
    </source>
</evidence>
<sequence length="166" mass="17758">MERGALGALGALGYGRQVEALHQRTLFGNLAQIGGERMRDVKVMHSRPRFDRSTPFLSTMPDSLTNGESRPGHPLVLSRRRAAHSARFSAAVPSRRCAGCWQEWLSQVWHTVGLSVPQPRRGIPRARADIRTGGPAPGASALIVDTGCHAAMASVVALCSKAAGAR</sequence>
<protein>
    <submittedName>
        <fullName evidence="2">Uncharacterized protein</fullName>
    </submittedName>
</protein>
<proteinExistence type="predicted"/>
<accession>A0ABP9K1X1</accession>
<keyword evidence="3" id="KW-1185">Reference proteome</keyword>
<dbReference type="EMBL" id="BAABKC010000019">
    <property type="protein sequence ID" value="GAA5048263.1"/>
    <property type="molecule type" value="Genomic_DNA"/>
</dbReference>
<comment type="caution">
    <text evidence="2">The sequence shown here is derived from an EMBL/GenBank/DDBJ whole genome shotgun (WGS) entry which is preliminary data.</text>
</comment>